<dbReference type="EMBL" id="CADEAL010001010">
    <property type="protein sequence ID" value="CAB1427980.1"/>
    <property type="molecule type" value="Genomic_DNA"/>
</dbReference>
<evidence type="ECO:0000313" key="2">
    <source>
        <dbReference type="Proteomes" id="UP001153269"/>
    </source>
</evidence>
<name>A0A9N7YDZ1_PLEPL</name>
<comment type="caution">
    <text evidence="1">The sequence shown here is derived from an EMBL/GenBank/DDBJ whole genome shotgun (WGS) entry which is preliminary data.</text>
</comment>
<dbReference type="Proteomes" id="UP001153269">
    <property type="component" value="Unassembled WGS sequence"/>
</dbReference>
<dbReference type="AlphaFoldDB" id="A0A9N7YDZ1"/>
<accession>A0A9N7YDZ1</accession>
<protein>
    <submittedName>
        <fullName evidence="1">Uncharacterized protein</fullName>
    </submittedName>
</protein>
<keyword evidence="2" id="KW-1185">Reference proteome</keyword>
<reference evidence="1" key="1">
    <citation type="submission" date="2020-03" db="EMBL/GenBank/DDBJ databases">
        <authorList>
            <person name="Weist P."/>
        </authorList>
    </citation>
    <scope>NUCLEOTIDE SEQUENCE</scope>
</reference>
<sequence length="149" mass="16758">MLSETIKFCPPVRRGNDLQEQPPHLNTVNTYRFKGNNEVKFTDNAAAINLFRDGDYPAYRGEVVDLTTWCQVRERRQVPESPIHRFHLSGCSSAKFSLRRLKGFYDLIDCCSVESTMTAHVKGLCATGGFMTKAPDTGASEEWLPSGRP</sequence>
<organism evidence="1 2">
    <name type="scientific">Pleuronectes platessa</name>
    <name type="common">European plaice</name>
    <dbReference type="NCBI Taxonomy" id="8262"/>
    <lineage>
        <taxon>Eukaryota</taxon>
        <taxon>Metazoa</taxon>
        <taxon>Chordata</taxon>
        <taxon>Craniata</taxon>
        <taxon>Vertebrata</taxon>
        <taxon>Euteleostomi</taxon>
        <taxon>Actinopterygii</taxon>
        <taxon>Neopterygii</taxon>
        <taxon>Teleostei</taxon>
        <taxon>Neoteleostei</taxon>
        <taxon>Acanthomorphata</taxon>
        <taxon>Carangaria</taxon>
        <taxon>Pleuronectiformes</taxon>
        <taxon>Pleuronectoidei</taxon>
        <taxon>Pleuronectidae</taxon>
        <taxon>Pleuronectes</taxon>
    </lineage>
</organism>
<evidence type="ECO:0000313" key="1">
    <source>
        <dbReference type="EMBL" id="CAB1427980.1"/>
    </source>
</evidence>
<gene>
    <name evidence="1" type="ORF">PLEPLA_LOCUS15934</name>
</gene>
<proteinExistence type="predicted"/>